<proteinExistence type="predicted"/>
<name>A0A329SEK5_9STRA</name>
<protein>
    <submittedName>
        <fullName evidence="1">Uncharacterized protein</fullName>
    </submittedName>
</protein>
<dbReference type="Proteomes" id="UP000251314">
    <property type="component" value="Unassembled WGS sequence"/>
</dbReference>
<evidence type="ECO:0000313" key="1">
    <source>
        <dbReference type="EMBL" id="RAW35267.1"/>
    </source>
</evidence>
<organism evidence="1 2">
    <name type="scientific">Phytophthora cactorum</name>
    <dbReference type="NCBI Taxonomy" id="29920"/>
    <lineage>
        <taxon>Eukaryota</taxon>
        <taxon>Sar</taxon>
        <taxon>Stramenopiles</taxon>
        <taxon>Oomycota</taxon>
        <taxon>Peronosporomycetes</taxon>
        <taxon>Peronosporales</taxon>
        <taxon>Peronosporaceae</taxon>
        <taxon>Phytophthora</taxon>
    </lineage>
</organism>
<dbReference type="OrthoDB" id="10321355at2759"/>
<accession>A0A329SEK5</accession>
<keyword evidence="2" id="KW-1185">Reference proteome</keyword>
<sequence>MDAEFVPRMLELLEELGIATQAPMVLHVDNQAAIKQMEGEDSSGKARHIDVCLKFIINFVSKNVIALKYCESRVPTY</sequence>
<dbReference type="AlphaFoldDB" id="A0A329SEK5"/>
<dbReference type="VEuPathDB" id="FungiDB:PC110_g8424"/>
<evidence type="ECO:0000313" key="2">
    <source>
        <dbReference type="Proteomes" id="UP000251314"/>
    </source>
</evidence>
<gene>
    <name evidence="1" type="ORF">PC110_g8424</name>
</gene>
<comment type="caution">
    <text evidence="1">The sequence shown here is derived from an EMBL/GenBank/DDBJ whole genome shotgun (WGS) entry which is preliminary data.</text>
</comment>
<reference evidence="1 2" key="1">
    <citation type="submission" date="2018-01" db="EMBL/GenBank/DDBJ databases">
        <title>Draft genome of the strawberry crown rot pathogen Phytophthora cactorum.</title>
        <authorList>
            <person name="Armitage A.D."/>
            <person name="Lysoe E."/>
            <person name="Nellist C.F."/>
            <person name="Harrison R.J."/>
            <person name="Brurberg M.B."/>
        </authorList>
    </citation>
    <scope>NUCLEOTIDE SEQUENCE [LARGE SCALE GENOMIC DNA]</scope>
    <source>
        <strain evidence="1 2">10300</strain>
    </source>
</reference>
<dbReference type="EMBL" id="MJFZ01000174">
    <property type="protein sequence ID" value="RAW35267.1"/>
    <property type="molecule type" value="Genomic_DNA"/>
</dbReference>
<dbReference type="CDD" id="cd09272">
    <property type="entry name" value="RNase_HI_RT_Ty1"/>
    <property type="match status" value="1"/>
</dbReference>